<protein>
    <submittedName>
        <fullName evidence="1">Uncharacterized protein</fullName>
    </submittedName>
</protein>
<sequence length="23" mass="2688">MPLILVHEEERKPAPRTLLCNID</sequence>
<proteinExistence type="predicted"/>
<dbReference type="EMBL" id="GBRH01245015">
    <property type="protein sequence ID" value="JAD52880.1"/>
    <property type="molecule type" value="Transcribed_RNA"/>
</dbReference>
<reference evidence="1" key="2">
    <citation type="journal article" date="2015" name="Data Brief">
        <title>Shoot transcriptome of the giant reed, Arundo donax.</title>
        <authorList>
            <person name="Barrero R.A."/>
            <person name="Guerrero F.D."/>
            <person name="Moolhuijzen P."/>
            <person name="Goolsby J.A."/>
            <person name="Tidwell J."/>
            <person name="Bellgard S.E."/>
            <person name="Bellgard M.I."/>
        </authorList>
    </citation>
    <scope>NUCLEOTIDE SEQUENCE</scope>
    <source>
        <tissue evidence="1">Shoot tissue taken approximately 20 cm above the soil surface</tissue>
    </source>
</reference>
<reference evidence="1" key="1">
    <citation type="submission" date="2014-09" db="EMBL/GenBank/DDBJ databases">
        <authorList>
            <person name="Magalhaes I.L.F."/>
            <person name="Oliveira U."/>
            <person name="Santos F.R."/>
            <person name="Vidigal T.H.D.A."/>
            <person name="Brescovit A.D."/>
            <person name="Santos A.J."/>
        </authorList>
    </citation>
    <scope>NUCLEOTIDE SEQUENCE</scope>
    <source>
        <tissue evidence="1">Shoot tissue taken approximately 20 cm above the soil surface</tissue>
    </source>
</reference>
<name>A0A0A9AVD0_ARUDO</name>
<dbReference type="AlphaFoldDB" id="A0A0A9AVD0"/>
<accession>A0A0A9AVD0</accession>
<evidence type="ECO:0000313" key="1">
    <source>
        <dbReference type="EMBL" id="JAD52880.1"/>
    </source>
</evidence>
<organism evidence="1">
    <name type="scientific">Arundo donax</name>
    <name type="common">Giant reed</name>
    <name type="synonym">Donax arundinaceus</name>
    <dbReference type="NCBI Taxonomy" id="35708"/>
    <lineage>
        <taxon>Eukaryota</taxon>
        <taxon>Viridiplantae</taxon>
        <taxon>Streptophyta</taxon>
        <taxon>Embryophyta</taxon>
        <taxon>Tracheophyta</taxon>
        <taxon>Spermatophyta</taxon>
        <taxon>Magnoliopsida</taxon>
        <taxon>Liliopsida</taxon>
        <taxon>Poales</taxon>
        <taxon>Poaceae</taxon>
        <taxon>PACMAD clade</taxon>
        <taxon>Arundinoideae</taxon>
        <taxon>Arundineae</taxon>
        <taxon>Arundo</taxon>
    </lineage>
</organism>